<gene>
    <name evidence="1" type="ORF">EM808_25560</name>
</gene>
<dbReference type="Proteomes" id="UP000288024">
    <property type="component" value="Unassembled WGS sequence"/>
</dbReference>
<sequence length="105" mass="12236">MKLGKKVLTTENIKWINGSYKEDNRIFNSERQAEEWVDALYPDFVAYLSNNINVGYASPDEKVIKYLESYLPKWASYNNVNVSIHIGKITKDGQIIFEIWTSQKN</sequence>
<proteinExistence type="predicted"/>
<comment type="caution">
    <text evidence="1">The sequence shown here is derived from an EMBL/GenBank/DDBJ whole genome shotgun (WGS) entry which is preliminary data.</text>
</comment>
<name>A0A437K443_9BACI</name>
<evidence type="ECO:0000313" key="1">
    <source>
        <dbReference type="EMBL" id="RVT57165.1"/>
    </source>
</evidence>
<accession>A0A437K443</accession>
<evidence type="ECO:0000313" key="2">
    <source>
        <dbReference type="Proteomes" id="UP000288024"/>
    </source>
</evidence>
<keyword evidence="2" id="KW-1185">Reference proteome</keyword>
<dbReference type="RefSeq" id="WP_127742206.1">
    <property type="nucleotide sequence ID" value="NZ_JAMAVA010000002.1"/>
</dbReference>
<organism evidence="1 2">
    <name type="scientific">Niallia taxi</name>
    <dbReference type="NCBI Taxonomy" id="2499688"/>
    <lineage>
        <taxon>Bacteria</taxon>
        <taxon>Bacillati</taxon>
        <taxon>Bacillota</taxon>
        <taxon>Bacilli</taxon>
        <taxon>Bacillales</taxon>
        <taxon>Bacillaceae</taxon>
        <taxon>Niallia</taxon>
    </lineage>
</organism>
<protein>
    <submittedName>
        <fullName evidence="1">Uncharacterized protein</fullName>
    </submittedName>
</protein>
<dbReference type="AlphaFoldDB" id="A0A437K443"/>
<reference evidence="1 2" key="1">
    <citation type="submission" date="2019-01" db="EMBL/GenBank/DDBJ databases">
        <title>Bacillus sp. M5HDSG1-1, whole genome shotgun sequence.</title>
        <authorList>
            <person name="Tuo L."/>
        </authorList>
    </citation>
    <scope>NUCLEOTIDE SEQUENCE [LARGE SCALE GENOMIC DNA]</scope>
    <source>
        <strain evidence="1 2">M5HDSG1-1</strain>
    </source>
</reference>
<dbReference type="EMBL" id="RZTZ01000019">
    <property type="protein sequence ID" value="RVT57165.1"/>
    <property type="molecule type" value="Genomic_DNA"/>
</dbReference>